<feature type="transmembrane region" description="Helical" evidence="1">
    <location>
        <begin position="116"/>
        <end position="137"/>
    </location>
</feature>
<proteinExistence type="predicted"/>
<organism evidence="3 4">
    <name type="scientific">Cryobacterium cheniae</name>
    <dbReference type="NCBI Taxonomy" id="1259262"/>
    <lineage>
        <taxon>Bacteria</taxon>
        <taxon>Bacillati</taxon>
        <taxon>Actinomycetota</taxon>
        <taxon>Actinomycetes</taxon>
        <taxon>Micrococcales</taxon>
        <taxon>Microbacteriaceae</taxon>
        <taxon>Cryobacterium</taxon>
    </lineage>
</organism>
<gene>
    <name evidence="3" type="ORF">E3T23_14105</name>
</gene>
<dbReference type="AlphaFoldDB" id="A0A4R8XK28"/>
<name>A0A4R8XK28_9MICO</name>
<sequence>MLHRHPVLSLVTLAYLAFVGWVTLGPQPLDSGNNGLLLRALGVFSRHDATDWITYGRVEFGANIVMFIPIGVFLLLLFGRRLWWLAIALAVVLTGSIEFTQQFLPTRYPDVRDLVANGSGAVLGVVLGLILTAFKLVRREDPPPRRAAATYSR</sequence>
<dbReference type="EMBL" id="SOGN01000063">
    <property type="protein sequence ID" value="TFC76982.1"/>
    <property type="molecule type" value="Genomic_DNA"/>
</dbReference>
<feature type="transmembrane region" description="Helical" evidence="1">
    <location>
        <begin position="7"/>
        <end position="24"/>
    </location>
</feature>
<keyword evidence="1" id="KW-1133">Transmembrane helix</keyword>
<evidence type="ECO:0000313" key="4">
    <source>
        <dbReference type="Proteomes" id="UP000298433"/>
    </source>
</evidence>
<keyword evidence="4" id="KW-1185">Reference proteome</keyword>
<dbReference type="InterPro" id="IPR006976">
    <property type="entry name" value="VanZ-like"/>
</dbReference>
<feature type="transmembrane region" description="Helical" evidence="1">
    <location>
        <begin position="83"/>
        <end position="104"/>
    </location>
</feature>
<keyword evidence="1" id="KW-0472">Membrane</keyword>
<feature type="domain" description="VanZ-like" evidence="2">
    <location>
        <begin position="13"/>
        <end position="130"/>
    </location>
</feature>
<dbReference type="OrthoDB" id="3787741at2"/>
<evidence type="ECO:0000259" key="2">
    <source>
        <dbReference type="Pfam" id="PF04892"/>
    </source>
</evidence>
<comment type="caution">
    <text evidence="3">The sequence shown here is derived from an EMBL/GenBank/DDBJ whole genome shotgun (WGS) entry which is preliminary data.</text>
</comment>
<protein>
    <submittedName>
        <fullName evidence="3">VanZ family protein</fullName>
    </submittedName>
</protein>
<dbReference type="Proteomes" id="UP000298433">
    <property type="component" value="Unassembled WGS sequence"/>
</dbReference>
<reference evidence="3 4" key="1">
    <citation type="submission" date="2019-03" db="EMBL/GenBank/DDBJ databases">
        <title>Genomics of glacier-inhabiting Cryobacterium strains.</title>
        <authorList>
            <person name="Liu Q."/>
            <person name="Xin Y.-H."/>
        </authorList>
    </citation>
    <scope>NUCLEOTIDE SEQUENCE [LARGE SCALE GENOMIC DNA]</scope>
    <source>
        <strain evidence="3 4">TMT2-48-2</strain>
    </source>
</reference>
<dbReference type="RefSeq" id="WP_134371151.1">
    <property type="nucleotide sequence ID" value="NZ_SOGN01000063.1"/>
</dbReference>
<dbReference type="Pfam" id="PF04892">
    <property type="entry name" value="VanZ"/>
    <property type="match status" value="1"/>
</dbReference>
<feature type="transmembrane region" description="Helical" evidence="1">
    <location>
        <begin position="60"/>
        <end position="78"/>
    </location>
</feature>
<evidence type="ECO:0000313" key="3">
    <source>
        <dbReference type="EMBL" id="TFC76982.1"/>
    </source>
</evidence>
<evidence type="ECO:0000256" key="1">
    <source>
        <dbReference type="SAM" id="Phobius"/>
    </source>
</evidence>
<accession>A0A4R8XK28</accession>
<keyword evidence="1" id="KW-0812">Transmembrane</keyword>